<keyword evidence="2" id="KW-1185">Reference proteome</keyword>
<reference evidence="1 2" key="1">
    <citation type="submission" date="2020-10" db="EMBL/GenBank/DDBJ databases">
        <title>Identification of Nocardia species via Next-generation sequencing and recognition of intraspecies genetic diversity.</title>
        <authorList>
            <person name="Li P."/>
            <person name="Li P."/>
            <person name="Lu B."/>
        </authorList>
    </citation>
    <scope>NUCLEOTIDE SEQUENCE [LARGE SCALE GENOMIC DNA]</scope>
    <source>
        <strain evidence="1 2">BJ06-0157</strain>
    </source>
</reference>
<organism evidence="1 2">
    <name type="scientific">Nocardia amamiensis</name>
    <dbReference type="NCBI Taxonomy" id="404578"/>
    <lineage>
        <taxon>Bacteria</taxon>
        <taxon>Bacillati</taxon>
        <taxon>Actinomycetota</taxon>
        <taxon>Actinomycetes</taxon>
        <taxon>Mycobacteriales</taxon>
        <taxon>Nocardiaceae</taxon>
        <taxon>Nocardia</taxon>
    </lineage>
</organism>
<evidence type="ECO:0000313" key="2">
    <source>
        <dbReference type="Proteomes" id="UP000702209"/>
    </source>
</evidence>
<dbReference type="Pfam" id="PF23781">
    <property type="entry name" value="Phage_TAC_16"/>
    <property type="match status" value="1"/>
</dbReference>
<dbReference type="EMBL" id="JADLQX010000007">
    <property type="protein sequence ID" value="MBF6298214.1"/>
    <property type="molecule type" value="Genomic_DNA"/>
</dbReference>
<sequence length="172" mass="19277">MPPRERKSAAKKTSALLPTEGVDEALTVIETPEEVIPPVVDDTGATIPAELQFTTGSDETDAEPEIADEDILELSVDGHVLYAIKPTVEQWGAMMAMMSRAATMADRIHAMQKFASTVLDEPSYQYVESRLMDRNDKFGHEVYDKMLRGIIDKFSPDMNRAQRRAQARLLHR</sequence>
<comment type="caution">
    <text evidence="1">The sequence shown here is derived from an EMBL/GenBank/DDBJ whole genome shotgun (WGS) entry which is preliminary data.</text>
</comment>
<protein>
    <recommendedName>
        <fullName evidence="3">Tail assembly chaperone</fullName>
    </recommendedName>
</protein>
<name>A0ABS0CTP5_9NOCA</name>
<evidence type="ECO:0000313" key="1">
    <source>
        <dbReference type="EMBL" id="MBF6298214.1"/>
    </source>
</evidence>
<dbReference type="InterPro" id="IPR056927">
    <property type="entry name" value="Phage_TAC"/>
</dbReference>
<dbReference type="Proteomes" id="UP000702209">
    <property type="component" value="Unassembled WGS sequence"/>
</dbReference>
<accession>A0ABS0CTP5</accession>
<gene>
    <name evidence="1" type="ORF">IU459_11750</name>
</gene>
<dbReference type="RefSeq" id="WP_195129523.1">
    <property type="nucleotide sequence ID" value="NZ_JADLQX010000007.1"/>
</dbReference>
<proteinExistence type="predicted"/>
<evidence type="ECO:0008006" key="3">
    <source>
        <dbReference type="Google" id="ProtNLM"/>
    </source>
</evidence>